<accession>A0AAD2CUV0</accession>
<evidence type="ECO:0000259" key="1">
    <source>
        <dbReference type="Pfam" id="PF00485"/>
    </source>
</evidence>
<dbReference type="Pfam" id="PF00485">
    <property type="entry name" value="PRK"/>
    <property type="match status" value="1"/>
</dbReference>
<dbReference type="GO" id="GO:0016301">
    <property type="term" value="F:kinase activity"/>
    <property type="evidence" value="ECO:0007669"/>
    <property type="project" value="InterPro"/>
</dbReference>
<reference evidence="2" key="1">
    <citation type="submission" date="2023-08" db="EMBL/GenBank/DDBJ databases">
        <authorList>
            <person name="Audoor S."/>
            <person name="Bilcke G."/>
        </authorList>
    </citation>
    <scope>NUCLEOTIDE SEQUENCE</scope>
</reference>
<keyword evidence="3" id="KW-1185">Reference proteome</keyword>
<organism evidence="2 3">
    <name type="scientific">Cylindrotheca closterium</name>
    <dbReference type="NCBI Taxonomy" id="2856"/>
    <lineage>
        <taxon>Eukaryota</taxon>
        <taxon>Sar</taxon>
        <taxon>Stramenopiles</taxon>
        <taxon>Ochrophyta</taxon>
        <taxon>Bacillariophyta</taxon>
        <taxon>Bacillariophyceae</taxon>
        <taxon>Bacillariophycidae</taxon>
        <taxon>Bacillariales</taxon>
        <taxon>Bacillariaceae</taxon>
        <taxon>Cylindrotheca</taxon>
    </lineage>
</organism>
<dbReference type="PANTHER" id="PTHR10285">
    <property type="entry name" value="URIDINE KINASE"/>
    <property type="match status" value="1"/>
</dbReference>
<dbReference type="Proteomes" id="UP001295423">
    <property type="component" value="Unassembled WGS sequence"/>
</dbReference>
<dbReference type="SUPFAM" id="SSF52540">
    <property type="entry name" value="P-loop containing nucleoside triphosphate hydrolases"/>
    <property type="match status" value="1"/>
</dbReference>
<dbReference type="Gene3D" id="3.40.50.300">
    <property type="entry name" value="P-loop containing nucleotide triphosphate hydrolases"/>
    <property type="match status" value="1"/>
</dbReference>
<proteinExistence type="predicted"/>
<evidence type="ECO:0000313" key="3">
    <source>
        <dbReference type="Proteomes" id="UP001295423"/>
    </source>
</evidence>
<dbReference type="EMBL" id="CAKOGP040001668">
    <property type="protein sequence ID" value="CAJ1946384.1"/>
    <property type="molecule type" value="Genomic_DNA"/>
</dbReference>
<feature type="domain" description="Phosphoribulokinase/uridine kinase" evidence="1">
    <location>
        <begin position="76"/>
        <end position="240"/>
    </location>
</feature>
<sequence length="284" mass="31270">MTTELIMVSKTDIAFEMISTTAPSVEVPTNKLGNLIVSWEPESAVKIRDEILEKRLEQRMQLEDGNSPLPRKPFMVGVVGIPGSGKSTSSEILSAFLHDSIVMPLDGYHTSMADLEKLPNAADAIYRRGAPDTFDPASLEKDLERIVNGKESHVSIPGFDHHKGDPEPNQHTFCRDAHSIVIAEGIYLMHQGDGWENIKSYFDHIVYIEVDVDTCVARLKERNKCIPGYTPEEIEIRCEVVDRANAETVVRSSCYASEKVHTFQAPSTPAAATTATTVVAAMSA</sequence>
<dbReference type="InterPro" id="IPR027417">
    <property type="entry name" value="P-loop_NTPase"/>
</dbReference>
<dbReference type="InterPro" id="IPR006083">
    <property type="entry name" value="PRK/URK"/>
</dbReference>
<comment type="caution">
    <text evidence="2">The sequence shown here is derived from an EMBL/GenBank/DDBJ whole genome shotgun (WGS) entry which is preliminary data.</text>
</comment>
<dbReference type="AlphaFoldDB" id="A0AAD2CUV0"/>
<protein>
    <recommendedName>
        <fullName evidence="1">Phosphoribulokinase/uridine kinase domain-containing protein</fullName>
    </recommendedName>
</protein>
<evidence type="ECO:0000313" key="2">
    <source>
        <dbReference type="EMBL" id="CAJ1946384.1"/>
    </source>
</evidence>
<name>A0AAD2CUV0_9STRA</name>
<gene>
    <name evidence="2" type="ORF">CYCCA115_LOCUS10528</name>
</gene>
<dbReference type="GO" id="GO:0005524">
    <property type="term" value="F:ATP binding"/>
    <property type="evidence" value="ECO:0007669"/>
    <property type="project" value="InterPro"/>
</dbReference>